<organism evidence="12 13">
    <name type="scientific">Venustampulla echinocandica</name>
    <dbReference type="NCBI Taxonomy" id="2656787"/>
    <lineage>
        <taxon>Eukaryota</taxon>
        <taxon>Fungi</taxon>
        <taxon>Dikarya</taxon>
        <taxon>Ascomycota</taxon>
        <taxon>Pezizomycotina</taxon>
        <taxon>Leotiomycetes</taxon>
        <taxon>Helotiales</taxon>
        <taxon>Pleuroascaceae</taxon>
        <taxon>Venustampulla</taxon>
    </lineage>
</organism>
<evidence type="ECO:0000256" key="8">
    <source>
        <dbReference type="ARBA" id="ARBA00023186"/>
    </source>
</evidence>
<evidence type="ECO:0000256" key="11">
    <source>
        <dbReference type="RuleBase" id="RU368005"/>
    </source>
</evidence>
<dbReference type="GO" id="GO:0034551">
    <property type="term" value="P:mitochondrial respiratory chain complex III assembly"/>
    <property type="evidence" value="ECO:0007669"/>
    <property type="project" value="TreeGrafter"/>
</dbReference>
<keyword evidence="7" id="KW-0472">Membrane</keyword>
<name>A0A370TZS4_9HELO</name>
<dbReference type="GeneID" id="43593853"/>
<keyword evidence="13" id="KW-1185">Reference proteome</keyword>
<comment type="caution">
    <text evidence="12">The sequence shown here is derived from an EMBL/GenBank/DDBJ whole genome shotgun (WGS) entry which is preliminary data.</text>
</comment>
<evidence type="ECO:0000256" key="10">
    <source>
        <dbReference type="ARBA" id="ARBA00031521"/>
    </source>
</evidence>
<evidence type="ECO:0000256" key="4">
    <source>
        <dbReference type="ARBA" id="ARBA00022792"/>
    </source>
</evidence>
<evidence type="ECO:0000256" key="9">
    <source>
        <dbReference type="ARBA" id="ARBA00025413"/>
    </source>
</evidence>
<evidence type="ECO:0000313" key="12">
    <source>
        <dbReference type="EMBL" id="RDL41025.1"/>
    </source>
</evidence>
<keyword evidence="4 11" id="KW-0999">Mitochondrion inner membrane</keyword>
<accession>A0A370TZS4</accession>
<dbReference type="PANTHER" id="PTHR28202">
    <property type="entry name" value="ASSEMBLY FACTOR CBP4"/>
    <property type="match status" value="1"/>
</dbReference>
<evidence type="ECO:0000256" key="1">
    <source>
        <dbReference type="ARBA" id="ARBA00004434"/>
    </source>
</evidence>
<evidence type="ECO:0000313" key="13">
    <source>
        <dbReference type="Proteomes" id="UP000254866"/>
    </source>
</evidence>
<proteinExistence type="inferred from homology"/>
<keyword evidence="8 11" id="KW-0143">Chaperone</keyword>
<dbReference type="GO" id="GO:0005743">
    <property type="term" value="C:mitochondrial inner membrane"/>
    <property type="evidence" value="ECO:0007669"/>
    <property type="project" value="UniProtKB-SubCell"/>
</dbReference>
<keyword evidence="5" id="KW-1133">Transmembrane helix</keyword>
<keyword evidence="3" id="KW-0812">Transmembrane</keyword>
<dbReference type="PANTHER" id="PTHR28202:SF1">
    <property type="entry name" value="ASSEMBLY FACTOR CBP4"/>
    <property type="match status" value="1"/>
</dbReference>
<protein>
    <recommendedName>
        <fullName evidence="10 11">Cytochrome b mRNA-processing protein 4</fullName>
    </recommendedName>
</protein>
<evidence type="ECO:0000256" key="6">
    <source>
        <dbReference type="ARBA" id="ARBA00023128"/>
    </source>
</evidence>
<dbReference type="InterPro" id="IPR012420">
    <property type="entry name" value="Cbp4"/>
</dbReference>
<evidence type="ECO:0000256" key="5">
    <source>
        <dbReference type="ARBA" id="ARBA00022989"/>
    </source>
</evidence>
<reference evidence="12 13" key="1">
    <citation type="journal article" date="2018" name="IMA Fungus">
        <title>IMA Genome-F 9: Draft genome sequence of Annulohypoxylon stygium, Aspergillus mulundensis, Berkeleyomyces basicola (syn. Thielaviopsis basicola), Ceratocystis smalleyi, two Cercospora beticola strains, Coleophoma cylindrospora, Fusarium fracticaudum, Phialophora cf. hyalina, and Morchella septimelata.</title>
        <authorList>
            <person name="Wingfield B.D."/>
            <person name="Bills G.F."/>
            <person name="Dong Y."/>
            <person name="Huang W."/>
            <person name="Nel W.J."/>
            <person name="Swalarsk-Parry B.S."/>
            <person name="Vaghefi N."/>
            <person name="Wilken P.M."/>
            <person name="An Z."/>
            <person name="de Beer Z.W."/>
            <person name="De Vos L."/>
            <person name="Chen L."/>
            <person name="Duong T.A."/>
            <person name="Gao Y."/>
            <person name="Hammerbacher A."/>
            <person name="Kikkert J.R."/>
            <person name="Li Y."/>
            <person name="Li H."/>
            <person name="Li K."/>
            <person name="Li Q."/>
            <person name="Liu X."/>
            <person name="Ma X."/>
            <person name="Naidoo K."/>
            <person name="Pethybridge S.J."/>
            <person name="Sun J."/>
            <person name="Steenkamp E.T."/>
            <person name="van der Nest M.A."/>
            <person name="van Wyk S."/>
            <person name="Wingfield M.J."/>
            <person name="Xiong C."/>
            <person name="Yue Q."/>
            <person name="Zhang X."/>
        </authorList>
    </citation>
    <scope>NUCLEOTIDE SEQUENCE [LARGE SCALE GENOMIC DNA]</scope>
    <source>
        <strain evidence="12 13">BP 5553</strain>
    </source>
</reference>
<dbReference type="AlphaFoldDB" id="A0A370TZS4"/>
<dbReference type="OrthoDB" id="5576752at2759"/>
<dbReference type="EMBL" id="NPIC01000001">
    <property type="protein sequence ID" value="RDL41025.1"/>
    <property type="molecule type" value="Genomic_DNA"/>
</dbReference>
<comment type="similarity">
    <text evidence="2 11">Belongs to the CBP4 family.</text>
</comment>
<dbReference type="RefSeq" id="XP_031873681.1">
    <property type="nucleotide sequence ID" value="XM_032009627.1"/>
</dbReference>
<dbReference type="Proteomes" id="UP000254866">
    <property type="component" value="Unassembled WGS sequence"/>
</dbReference>
<comment type="function">
    <text evidence="9 11">Essential for the assembly of ubiquinol-cytochrome c reductase. It has a direct effect on the correct occurrence of the Rieske protein, core 4, core 5 and apocytochrome b.</text>
</comment>
<sequence>MSAQVAKSPYATPNDQTFRCTATAAPLALWPIRKYIIISSQTTVTRTTVLIPNQLKGHDIHPDPLEISLLLDPSPGATLPPTHNASQTNELGHVRQDASCPYSGAVCCIGGPALVIYVSPTEEELFQKYSPEIQKRSLENRFERQQEFDNFVTKLKEYSKSDKPIWEVAAQDEKAQRKAKIAEQAKLVEEIRKKKEEMQKSGETPVTGGSL</sequence>
<comment type="subcellular location">
    <subcellularLocation>
        <location evidence="1 11">Mitochondrion inner membrane</location>
        <topology evidence="1 11">Single-pass membrane protein</topology>
    </subcellularLocation>
</comment>
<evidence type="ECO:0000256" key="3">
    <source>
        <dbReference type="ARBA" id="ARBA00022692"/>
    </source>
</evidence>
<gene>
    <name evidence="12" type="ORF">BP5553_01004</name>
</gene>
<keyword evidence="6 11" id="KW-0496">Mitochondrion</keyword>
<dbReference type="Pfam" id="PF07960">
    <property type="entry name" value="CBP4"/>
    <property type="match status" value="1"/>
</dbReference>
<evidence type="ECO:0000256" key="7">
    <source>
        <dbReference type="ARBA" id="ARBA00023136"/>
    </source>
</evidence>
<evidence type="ECO:0000256" key="2">
    <source>
        <dbReference type="ARBA" id="ARBA00006780"/>
    </source>
</evidence>